<keyword evidence="3" id="KW-0418">Kinase</keyword>
<dbReference type="InterPro" id="IPR017508">
    <property type="entry name" value="HipA_N1"/>
</dbReference>
<comment type="similarity">
    <text evidence="1">Belongs to the HipA Ser/Thr kinase family.</text>
</comment>
<dbReference type="InterPro" id="IPR052028">
    <property type="entry name" value="HipA_Ser/Thr_kinase"/>
</dbReference>
<evidence type="ECO:0000259" key="5">
    <source>
        <dbReference type="Pfam" id="PF13657"/>
    </source>
</evidence>
<evidence type="ECO:0000313" key="6">
    <source>
        <dbReference type="EMBL" id="USQ15304.1"/>
    </source>
</evidence>
<reference evidence="6" key="1">
    <citation type="submission" date="2021-03" db="EMBL/GenBank/DDBJ databases">
        <title>Legionella lytica PCM 2298.</title>
        <authorList>
            <person name="Koper P."/>
        </authorList>
    </citation>
    <scope>NUCLEOTIDE SEQUENCE</scope>
    <source>
        <strain evidence="6">PCM 2298</strain>
        <plasmid evidence="6">pLlyPCM2298_1</plasmid>
    </source>
</reference>
<accession>A0ABY4YCS7</accession>
<geneLocation type="plasmid" evidence="6 7">
    <name>pLlyPCM2298_1</name>
</geneLocation>
<dbReference type="PANTHER" id="PTHR37419">
    <property type="entry name" value="SERINE/THREONINE-PROTEIN KINASE TOXIN HIPA"/>
    <property type="match status" value="1"/>
</dbReference>
<evidence type="ECO:0000313" key="7">
    <source>
        <dbReference type="Proteomes" id="UP001057474"/>
    </source>
</evidence>
<organism evidence="6 7">
    <name type="scientific">Legionella lytica</name>
    <dbReference type="NCBI Taxonomy" id="96232"/>
    <lineage>
        <taxon>Bacteria</taxon>
        <taxon>Pseudomonadati</taxon>
        <taxon>Pseudomonadota</taxon>
        <taxon>Gammaproteobacteria</taxon>
        <taxon>Legionellales</taxon>
        <taxon>Legionellaceae</taxon>
        <taxon>Legionella</taxon>
    </lineage>
</organism>
<feature type="domain" description="HipA N-terminal subdomain 1" evidence="5">
    <location>
        <begin position="10"/>
        <end position="104"/>
    </location>
</feature>
<proteinExistence type="inferred from homology"/>
<dbReference type="NCBIfam" id="TIGR03071">
    <property type="entry name" value="couple_hipA"/>
    <property type="match status" value="1"/>
</dbReference>
<feature type="domain" description="HipA-like C-terminal" evidence="4">
    <location>
        <begin position="146"/>
        <end position="385"/>
    </location>
</feature>
<keyword evidence="6" id="KW-0614">Plasmid</keyword>
<keyword evidence="7" id="KW-1185">Reference proteome</keyword>
<dbReference type="Pfam" id="PF13657">
    <property type="entry name" value="Couple_hipA"/>
    <property type="match status" value="1"/>
</dbReference>
<evidence type="ECO:0000256" key="3">
    <source>
        <dbReference type="ARBA" id="ARBA00022777"/>
    </source>
</evidence>
<evidence type="ECO:0000256" key="2">
    <source>
        <dbReference type="ARBA" id="ARBA00022679"/>
    </source>
</evidence>
<evidence type="ECO:0000259" key="4">
    <source>
        <dbReference type="Pfam" id="PF07804"/>
    </source>
</evidence>
<evidence type="ECO:0000256" key="1">
    <source>
        <dbReference type="ARBA" id="ARBA00010164"/>
    </source>
</evidence>
<keyword evidence="2" id="KW-0808">Transferase</keyword>
<protein>
    <submittedName>
        <fullName evidence="6">HipA domain-containing protein</fullName>
    </submittedName>
</protein>
<dbReference type="PANTHER" id="PTHR37419:SF1">
    <property type="entry name" value="SERINE_THREONINE-PROTEIN KINASE TOXIN HIPA"/>
    <property type="match status" value="1"/>
</dbReference>
<dbReference type="Gene3D" id="1.10.1070.20">
    <property type="match status" value="1"/>
</dbReference>
<gene>
    <name evidence="6" type="ORF">J2N86_15190</name>
</gene>
<dbReference type="Pfam" id="PF07804">
    <property type="entry name" value="HipA_C"/>
    <property type="match status" value="1"/>
</dbReference>
<sequence length="434" mass="49200">MKTSGDNPALDVYLGTQLIAQINVINEQLYWTYSPDWLQVGYAVSPHLPLIDQIPSLNVVRFLKNLLPEGKALEELIANYHLSKNNIFSLVRELGLDTPGSLIILSSNQSLPTDKTFRLLSDKELEQRLNNRDTYGLIIWDGKPRLSVAGVQDKINIVLNEKGELGFGDGILCSTHLLKFEKHRHSNLVLNEYFSMLLAKDCGLNVADVQLKRFGPHPALLVKRFDRKFDSKGMVRRSHIIDGCQALNLPPEYKYEQNFGNGRDVAHIRDGVSLPKLYAFANECINPAKTKLQILDWVLFNILIYNCDAHGKNISFFVSPQGISLAPFYDLVNIKMYPEFQHELAMALGDEFDENGINAYQLADFADTCGLNRALVARRLKYLIGKIKGSLHKQINLVKANEKETIFLNKYAEIILERSEHLTEQSHYISSIDL</sequence>
<name>A0ABY4YCS7_9GAMM</name>
<dbReference type="Proteomes" id="UP001057474">
    <property type="component" value="Plasmid pLlyPCM2298_1"/>
</dbReference>
<dbReference type="RefSeq" id="WP_252582542.1">
    <property type="nucleotide sequence ID" value="NZ_CP071528.1"/>
</dbReference>
<dbReference type="EMBL" id="CP071528">
    <property type="protein sequence ID" value="USQ15304.1"/>
    <property type="molecule type" value="Genomic_DNA"/>
</dbReference>
<dbReference type="InterPro" id="IPR012893">
    <property type="entry name" value="HipA-like_C"/>
</dbReference>